<comment type="similarity">
    <text evidence="2">Belongs to the FMP52 family.</text>
</comment>
<evidence type="ECO:0000256" key="3">
    <source>
        <dbReference type="SAM" id="MobiDB-lite"/>
    </source>
</evidence>
<dbReference type="EMBL" id="OOIN01000004">
    <property type="protein sequence ID" value="SPO22692.1"/>
    <property type="molecule type" value="Genomic_DNA"/>
</dbReference>
<feature type="compositionally biased region" description="Polar residues" evidence="3">
    <location>
        <begin position="225"/>
        <end position="235"/>
    </location>
</feature>
<evidence type="ECO:0008006" key="6">
    <source>
        <dbReference type="Google" id="ProtNLM"/>
    </source>
</evidence>
<dbReference type="InterPro" id="IPR036291">
    <property type="entry name" value="NAD(P)-bd_dom_sf"/>
</dbReference>
<dbReference type="PANTHER" id="PTHR14097">
    <property type="entry name" value="OXIDOREDUCTASE HTATIP2"/>
    <property type="match status" value="1"/>
</dbReference>
<dbReference type="AlphaFoldDB" id="A0A5C3DWZ0"/>
<proteinExistence type="inferred from homology"/>
<comment type="subcellular location">
    <subcellularLocation>
        <location evidence="1">Mitochondrion outer membrane</location>
        <topology evidence="1">Peripheral membrane protein</topology>
    </subcellularLocation>
</comment>
<evidence type="ECO:0000256" key="2">
    <source>
        <dbReference type="ARBA" id="ARBA00006617"/>
    </source>
</evidence>
<name>A0A5C3DWZ0_9BASI</name>
<protein>
    <recommendedName>
        <fullName evidence="6">NAD(P)-binding domain-containing protein</fullName>
    </recommendedName>
</protein>
<organism evidence="4 5">
    <name type="scientific">Ustilago trichophora</name>
    <dbReference type="NCBI Taxonomy" id="86804"/>
    <lineage>
        <taxon>Eukaryota</taxon>
        <taxon>Fungi</taxon>
        <taxon>Dikarya</taxon>
        <taxon>Basidiomycota</taxon>
        <taxon>Ustilaginomycotina</taxon>
        <taxon>Ustilaginomycetes</taxon>
        <taxon>Ustilaginales</taxon>
        <taxon>Ustilaginaceae</taxon>
        <taxon>Ustilago</taxon>
    </lineage>
</organism>
<dbReference type="GO" id="GO:0051170">
    <property type="term" value="P:import into nucleus"/>
    <property type="evidence" value="ECO:0007669"/>
    <property type="project" value="TreeGrafter"/>
</dbReference>
<evidence type="ECO:0000256" key="1">
    <source>
        <dbReference type="ARBA" id="ARBA00004450"/>
    </source>
</evidence>
<dbReference type="PANTHER" id="PTHR14097:SF7">
    <property type="entry name" value="OXIDOREDUCTASE HTATIP2"/>
    <property type="match status" value="1"/>
</dbReference>
<evidence type="ECO:0000313" key="5">
    <source>
        <dbReference type="Proteomes" id="UP000324022"/>
    </source>
</evidence>
<dbReference type="OrthoDB" id="430436at2759"/>
<accession>A0A5C3DWZ0</accession>
<reference evidence="4 5" key="1">
    <citation type="submission" date="2018-03" db="EMBL/GenBank/DDBJ databases">
        <authorList>
            <person name="Guldener U."/>
        </authorList>
    </citation>
    <scope>NUCLEOTIDE SEQUENCE [LARGE SCALE GENOMIC DNA]</scope>
    <source>
        <strain evidence="4 5">NBRC100155</strain>
    </source>
</reference>
<gene>
    <name evidence="4" type="ORF">UTRI_01370</name>
</gene>
<dbReference type="Proteomes" id="UP000324022">
    <property type="component" value="Unassembled WGS sequence"/>
</dbReference>
<keyword evidence="5" id="KW-1185">Reference proteome</keyword>
<dbReference type="SUPFAM" id="SSF51735">
    <property type="entry name" value="NAD(P)-binding Rossmann-fold domains"/>
    <property type="match status" value="1"/>
</dbReference>
<dbReference type="Gene3D" id="3.40.50.720">
    <property type="entry name" value="NAD(P)-binding Rossmann-like Domain"/>
    <property type="match status" value="1"/>
</dbReference>
<evidence type="ECO:0000313" key="4">
    <source>
        <dbReference type="EMBL" id="SPO22692.1"/>
    </source>
</evidence>
<sequence>MSTIAATAGAEGTAVILGASGAVGKPLLSLLVSDQSPYSTVYSFARRPHPSPPTVASNVEYKEILVDFEKLHTGDPTEKAKLTSIPAADAIFITMGTTRAAAGSMSAFERIDRGYVLSAAQALLNPTKQSTLVYCSSGSSSSNSWFPYLKSKGLTEEGLANLYQRCIIVRPAFLQNANRPQTRILEQIFEPIMSLASNFTDSAAVQVGTVAKAMIQAAKLGPNNLKQNGLAQNPPNGFKMDQGKSREQTVIVQNPAVLKLGKAQI</sequence>
<feature type="region of interest" description="Disordered" evidence="3">
    <location>
        <begin position="225"/>
        <end position="245"/>
    </location>
</feature>
<dbReference type="GO" id="GO:0005741">
    <property type="term" value="C:mitochondrial outer membrane"/>
    <property type="evidence" value="ECO:0007669"/>
    <property type="project" value="UniProtKB-SubCell"/>
</dbReference>